<evidence type="ECO:0000256" key="6">
    <source>
        <dbReference type="PROSITE-ProRule" id="PRU00176"/>
    </source>
</evidence>
<dbReference type="PANTHER" id="PTHR23003">
    <property type="entry name" value="RNA RECOGNITION MOTIF RRM DOMAIN CONTAINING PROTEIN"/>
    <property type="match status" value="1"/>
</dbReference>
<dbReference type="OrthoDB" id="1099063at2759"/>
<keyword evidence="4 6" id="KW-0694">RNA-binding</keyword>
<evidence type="ECO:0000256" key="1">
    <source>
        <dbReference type="ARBA" id="ARBA00004123"/>
    </source>
</evidence>
<protein>
    <submittedName>
        <fullName evidence="8">Alternative splicing factor ASF-1</fullName>
    </submittedName>
</protein>
<dbReference type="EMBL" id="KQ234864">
    <property type="protein sequence ID" value="KMZ84047.1"/>
    <property type="molecule type" value="Genomic_DNA"/>
</dbReference>
<dbReference type="InterPro" id="IPR050374">
    <property type="entry name" value="RRT5_SRSF_SR"/>
</dbReference>
<evidence type="ECO:0000256" key="5">
    <source>
        <dbReference type="ARBA" id="ARBA00023242"/>
    </source>
</evidence>
<name>A0A0J9SPX0_PLAV1</name>
<dbReference type="InterPro" id="IPR000504">
    <property type="entry name" value="RRM_dom"/>
</dbReference>
<dbReference type="CDD" id="cd00590">
    <property type="entry name" value="RRM_SF"/>
    <property type="match status" value="1"/>
</dbReference>
<evidence type="ECO:0000313" key="8">
    <source>
        <dbReference type="EMBL" id="KMZ84047.1"/>
    </source>
</evidence>
<keyword evidence="5" id="KW-0539">Nucleus</keyword>
<comment type="subcellular location">
    <subcellularLocation>
        <location evidence="1">Nucleus</location>
    </subcellularLocation>
</comment>
<evidence type="ECO:0000256" key="2">
    <source>
        <dbReference type="ARBA" id="ARBA00022664"/>
    </source>
</evidence>
<dbReference type="PROSITE" id="PS50102">
    <property type="entry name" value="RRM"/>
    <property type="match status" value="1"/>
</dbReference>
<dbReference type="Pfam" id="PF00076">
    <property type="entry name" value="RRM_1"/>
    <property type="match status" value="1"/>
</dbReference>
<evidence type="ECO:0000313" key="9">
    <source>
        <dbReference type="Proteomes" id="UP000053327"/>
    </source>
</evidence>
<dbReference type="InterPro" id="IPR035979">
    <property type="entry name" value="RBD_domain_sf"/>
</dbReference>
<accession>A0A0J9SPX0</accession>
<dbReference type="AlphaFoldDB" id="A0A0J9SPX0"/>
<dbReference type="Proteomes" id="UP000053327">
    <property type="component" value="Unassembled WGS sequence"/>
</dbReference>
<sequence length="206" mass="23454">MKAGKSGHRIYVGNIPGSMSKQEIIKAFEEFGKITEIDIKYNRNTNGTNYAFIEYESYKSAEKTIENKNGQKLKGYMLKVEYSIDKKNKEGGDLIALGGREAVSKGLLTNVRLPKNRSHYRVVVKNFPRKKIKLDGIKTFLMKAGKVIYTQLEDEITIAEYDCREGMLRAVNTLDRTMFNSTRKVYVRVLKDLPYDDSDADDSAQG</sequence>
<dbReference type="GO" id="GO:0006397">
    <property type="term" value="P:mRNA processing"/>
    <property type="evidence" value="ECO:0007669"/>
    <property type="project" value="UniProtKB-KW"/>
</dbReference>
<dbReference type="PANTHER" id="PTHR23003:SF62">
    <property type="entry name" value="SERINE_ARGININE (SR)-TYPE SHUTTLING MRNA BINDING PROTEIN NPL3"/>
    <property type="match status" value="1"/>
</dbReference>
<dbReference type="GO" id="GO:0005737">
    <property type="term" value="C:cytoplasm"/>
    <property type="evidence" value="ECO:0007669"/>
    <property type="project" value="TreeGrafter"/>
</dbReference>
<dbReference type="GO" id="GO:0003729">
    <property type="term" value="F:mRNA binding"/>
    <property type="evidence" value="ECO:0007669"/>
    <property type="project" value="TreeGrafter"/>
</dbReference>
<dbReference type="InterPro" id="IPR012677">
    <property type="entry name" value="Nucleotide-bd_a/b_plait_sf"/>
</dbReference>
<dbReference type="GO" id="GO:0005634">
    <property type="term" value="C:nucleus"/>
    <property type="evidence" value="ECO:0007669"/>
    <property type="project" value="UniProtKB-SubCell"/>
</dbReference>
<feature type="domain" description="RRM" evidence="7">
    <location>
        <begin position="8"/>
        <end position="85"/>
    </location>
</feature>
<organism evidence="8 9">
    <name type="scientific">Plasmodium vivax (strain Brazil I)</name>
    <dbReference type="NCBI Taxonomy" id="1033975"/>
    <lineage>
        <taxon>Eukaryota</taxon>
        <taxon>Sar</taxon>
        <taxon>Alveolata</taxon>
        <taxon>Apicomplexa</taxon>
        <taxon>Aconoidasida</taxon>
        <taxon>Haemosporida</taxon>
        <taxon>Plasmodiidae</taxon>
        <taxon>Plasmodium</taxon>
        <taxon>Plasmodium (Plasmodium)</taxon>
    </lineage>
</organism>
<dbReference type="SMART" id="SM00360">
    <property type="entry name" value="RRM"/>
    <property type="match status" value="2"/>
</dbReference>
<proteinExistence type="predicted"/>
<keyword evidence="2" id="KW-0507">mRNA processing</keyword>
<evidence type="ECO:0000256" key="3">
    <source>
        <dbReference type="ARBA" id="ARBA00022737"/>
    </source>
</evidence>
<evidence type="ECO:0000256" key="4">
    <source>
        <dbReference type="ARBA" id="ARBA00022884"/>
    </source>
</evidence>
<keyword evidence="3" id="KW-0677">Repeat</keyword>
<dbReference type="Gene3D" id="3.30.70.330">
    <property type="match status" value="2"/>
</dbReference>
<reference evidence="8 9" key="1">
    <citation type="submission" date="2011-08" db="EMBL/GenBank/DDBJ databases">
        <title>The Genome Sequence of Plasmodium vivax Brazil I.</title>
        <authorList>
            <consortium name="The Broad Institute Genome Sequencing Platform"/>
            <consortium name="The Broad Institute Genome Sequencing Center for Infectious Disease"/>
            <person name="Neafsey D."/>
            <person name="Carlton J."/>
            <person name="Barnwell J."/>
            <person name="Collins W."/>
            <person name="Escalante A."/>
            <person name="Mullikin J."/>
            <person name="Saul A."/>
            <person name="Guigo R."/>
            <person name="Camara F."/>
            <person name="Young S.K."/>
            <person name="Zeng Q."/>
            <person name="Gargeya S."/>
            <person name="Fitzgerald M."/>
            <person name="Haas B."/>
            <person name="Abouelleil A."/>
            <person name="Alvarado L."/>
            <person name="Arachchi H.M."/>
            <person name="Berlin A."/>
            <person name="Brown A."/>
            <person name="Chapman S.B."/>
            <person name="Chen Z."/>
            <person name="Dunbar C."/>
            <person name="Freedman E."/>
            <person name="Gearin G."/>
            <person name="Gellesch M."/>
            <person name="Goldberg J."/>
            <person name="Griggs A."/>
            <person name="Gujja S."/>
            <person name="Heiman D."/>
            <person name="Howarth C."/>
            <person name="Larson L."/>
            <person name="Lui A."/>
            <person name="MacDonald P.J.P."/>
            <person name="Montmayeur A."/>
            <person name="Murphy C."/>
            <person name="Neiman D."/>
            <person name="Pearson M."/>
            <person name="Priest M."/>
            <person name="Roberts A."/>
            <person name="Saif S."/>
            <person name="Shea T."/>
            <person name="Shenoy N."/>
            <person name="Sisk P."/>
            <person name="Stolte C."/>
            <person name="Sykes S."/>
            <person name="Wortman J."/>
            <person name="Nusbaum C."/>
            <person name="Birren B."/>
        </authorList>
    </citation>
    <scope>NUCLEOTIDE SEQUENCE [LARGE SCALE GENOMIC DNA]</scope>
    <source>
        <strain evidence="8 9">Brazil I</strain>
    </source>
</reference>
<gene>
    <name evidence="8" type="ORF">PVBG_02274</name>
</gene>
<evidence type="ECO:0000259" key="7">
    <source>
        <dbReference type="PROSITE" id="PS50102"/>
    </source>
</evidence>
<dbReference type="SUPFAM" id="SSF54928">
    <property type="entry name" value="RNA-binding domain, RBD"/>
    <property type="match status" value="1"/>
</dbReference>